<feature type="region of interest" description="Disordered" evidence="1">
    <location>
        <begin position="490"/>
        <end position="509"/>
    </location>
</feature>
<dbReference type="Proteomes" id="UP000259030">
    <property type="component" value="Plasmid pDFI3"/>
</dbReference>
<feature type="compositionally biased region" description="Low complexity" evidence="1">
    <location>
        <begin position="315"/>
        <end position="334"/>
    </location>
</feature>
<sequence length="803" mass="82495">MKPTNPFDSLRSRLGRNKADATARGPAGDHNPFADSLDAEQHLEYDPTQRQIIEPQLAALDLVLPEDPGSPEFEELVQKLKTLDKQLAVRVRSMVFDAKIAEDDKLMREAEKNAERANLVRDKADQYFMTTNQHGERVPNKTLITGIIGAVLVGSFFAVTQSGGEAATTTQPAEAGETIKNTDGSTTTRNADGSTTTTSPDGTQVTVKPNGDRIVKTRDGIITTTTEDGRKIVQDPSGRTTETTADGTVIVRDANGAVISSLPPSDVDSAAGADDEVQTDDLVQEATPLTQTPTEDSPTIQPNPDEAGVQDPAGVAYSESPSTSSSVAATTPVSGGETVSYADPATSSEPSGSYSAPAASTGSYSDSSTSAGSSEPYSTPVSASSVPSGSAGSVQISPASTRGPSTPPTYTAPAASTVRTAQTGDGAAAPTSAYVVPVSNSSRPAPTAQTPGTPNGAINVQVPQSRQGAAATQSQPTNYAYRRPAAAPTATIGAGGPGGSAGGSSANSGAGTQVAAVVYRRTATPTTLSRTAPAAQAQAAQAAGGANALPYGASDTTTVPQAQVRPVPRGVKLDANGKPCIDEASNLSTSVDYVAPGSIYDNGEPINFCAGSPSAAGSLASAKPSPYHMGQRMNATIETGILTTQGDKPAPVYARTQDGTIWLGTVTISATKRINIAFTKARLRDGTEIAVSGLAYNTDGSPGVKARYRDVAPTLANDLIRSSVTGIRNYVEAKIQATRTTTNANGSNTVERQAPTIWESVGGSAASIFQLPPTQNTFVTVAELTPGTPFVIVYGPMTLEENK</sequence>
<evidence type="ECO:0000313" key="3">
    <source>
        <dbReference type="Proteomes" id="UP000259030"/>
    </source>
</evidence>
<dbReference type="InterPro" id="IPR047002">
    <property type="entry name" value="Tcp10_C_sf"/>
</dbReference>
<name>A0A221T330_9DEIO</name>
<dbReference type="Gene3D" id="2.60.450.20">
    <property type="match status" value="1"/>
</dbReference>
<feature type="compositionally biased region" description="Polar residues" evidence="1">
    <location>
        <begin position="237"/>
        <end position="246"/>
    </location>
</feature>
<keyword evidence="3" id="KW-1185">Reference proteome</keyword>
<feature type="compositionally biased region" description="Gly residues" evidence="1">
    <location>
        <begin position="493"/>
        <end position="502"/>
    </location>
</feature>
<feature type="compositionally biased region" description="Low complexity" evidence="1">
    <location>
        <begin position="192"/>
        <end position="207"/>
    </location>
</feature>
<feature type="compositionally biased region" description="Polar residues" evidence="1">
    <location>
        <begin position="345"/>
        <end position="354"/>
    </location>
</feature>
<accession>A0A221T330</accession>
<feature type="compositionally biased region" description="Polar residues" evidence="1">
    <location>
        <begin position="438"/>
        <end position="475"/>
    </location>
</feature>
<dbReference type="AlphaFoldDB" id="A0A221T330"/>
<feature type="region of interest" description="Disordered" evidence="1">
    <location>
        <begin position="166"/>
        <end position="209"/>
    </location>
</feature>
<dbReference type="EMBL" id="CP021084">
    <property type="protein sequence ID" value="ASN83293.1"/>
    <property type="molecule type" value="Genomic_DNA"/>
</dbReference>
<keyword evidence="2" id="KW-0614">Plasmid</keyword>
<feature type="compositionally biased region" description="Low complexity" evidence="1">
    <location>
        <begin position="358"/>
        <end position="393"/>
    </location>
</feature>
<feature type="region of interest" description="Disordered" evidence="1">
    <location>
        <begin position="1"/>
        <end position="40"/>
    </location>
</feature>
<feature type="compositionally biased region" description="Polar residues" evidence="1">
    <location>
        <begin position="179"/>
        <end position="191"/>
    </location>
</feature>
<feature type="compositionally biased region" description="Polar residues" evidence="1">
    <location>
        <begin position="394"/>
        <end position="403"/>
    </location>
</feature>
<organism evidence="2 3">
    <name type="scientific">Deinococcus ficus</name>
    <dbReference type="NCBI Taxonomy" id="317577"/>
    <lineage>
        <taxon>Bacteria</taxon>
        <taxon>Thermotogati</taxon>
        <taxon>Deinococcota</taxon>
        <taxon>Deinococci</taxon>
        <taxon>Deinococcales</taxon>
        <taxon>Deinococcaceae</taxon>
        <taxon>Deinococcus</taxon>
    </lineage>
</organism>
<dbReference type="RefSeq" id="WP_027462737.1">
    <property type="nucleotide sequence ID" value="NZ_CP021084.1"/>
</dbReference>
<feature type="region of interest" description="Disordered" evidence="1">
    <location>
        <begin position="437"/>
        <end position="476"/>
    </location>
</feature>
<reference evidence="2 3" key="1">
    <citation type="submission" date="2017-05" db="EMBL/GenBank/DDBJ databases">
        <title>The complete genome sequence of Deinococcus ficus isolated from the rhizosphere of the Ficus religiosa L. in Taiwan.</title>
        <authorList>
            <person name="Wu K.-M."/>
            <person name="Liao T.-L."/>
            <person name="Liu Y.-M."/>
            <person name="Young C.-C."/>
            <person name="Tsai S.-F."/>
        </authorList>
    </citation>
    <scope>NUCLEOTIDE SEQUENCE [LARGE SCALE GENOMIC DNA]</scope>
    <source>
        <strain evidence="2 3">CC-FR2-10</strain>
        <plasmid evidence="3">pdfi3</plasmid>
    </source>
</reference>
<evidence type="ECO:0000313" key="2">
    <source>
        <dbReference type="EMBL" id="ASN83293.1"/>
    </source>
</evidence>
<geneLocation type="plasmid" evidence="3">
    <name>pdfi3</name>
</geneLocation>
<feature type="region of interest" description="Disordered" evidence="1">
    <location>
        <begin position="286"/>
        <end position="413"/>
    </location>
</feature>
<protein>
    <submittedName>
        <fullName evidence="2">Uncharacterized protein</fullName>
    </submittedName>
</protein>
<feature type="region of interest" description="Disordered" evidence="1">
    <location>
        <begin position="227"/>
        <end position="247"/>
    </location>
</feature>
<evidence type="ECO:0000256" key="1">
    <source>
        <dbReference type="SAM" id="MobiDB-lite"/>
    </source>
</evidence>
<feature type="compositionally biased region" description="Polar residues" evidence="1">
    <location>
        <begin position="287"/>
        <end position="302"/>
    </location>
</feature>
<gene>
    <name evidence="2" type="ORF">DFI_19030</name>
</gene>
<proteinExistence type="predicted"/>
<feature type="region of interest" description="Disordered" evidence="1">
    <location>
        <begin position="257"/>
        <end position="276"/>
    </location>
</feature>
<dbReference type="KEGG" id="dfc:DFI_19030"/>